<dbReference type="EnsemblPlants" id="Kaladp0045s0352.1.v1.1">
    <property type="protein sequence ID" value="Kaladp0045s0352.1.v1.1"/>
    <property type="gene ID" value="Kaladp0045s0352.v1.1"/>
</dbReference>
<dbReference type="Pfam" id="PF12796">
    <property type="entry name" value="Ank_2"/>
    <property type="match status" value="1"/>
</dbReference>
<dbReference type="Gene3D" id="1.25.40.20">
    <property type="entry name" value="Ankyrin repeat-containing domain"/>
    <property type="match status" value="1"/>
</dbReference>
<dbReference type="Gene3D" id="1.10.510.10">
    <property type="entry name" value="Transferase(Phosphotransferase) domain 1"/>
    <property type="match status" value="1"/>
</dbReference>
<dbReference type="GO" id="GO:0004674">
    <property type="term" value="F:protein serine/threonine kinase activity"/>
    <property type="evidence" value="ECO:0007669"/>
    <property type="project" value="TreeGrafter"/>
</dbReference>
<sequence length="405" mass="46036">MRDDESIMENMSDMQEIGTFLSFASRGDRVGLNLMLRNGISPDVQDYDSRTALHLAASEGHASIVELLLHYGANLNLKDRWQRTPLTDARFYGHRDICRILEVNKGKDFINDHPLTMRHQKDSNEVNIDITELKHQHSTKVKQGVFGESEKVKWRGTWVIKTVVSKHIEKPVKMILSTRDNTLLRELRHPNIVQFLGSSVGADEMILVTEFLSKGTLDGILDRKGRLDLPTAVGYALDIAKGMNYLHEHKPLPILHNYLDPKNLLQDEGSHLKIGEYWVQMLYDEKGQVNNLSSKRNTSYPSSKEEDVRSFGFIFHQMLEGRSNTISIFNLRSTNFQPKFELSKCPGIIQQLIERCSSIDPSNRPSFESVISTLEEVSASLGRTSWLQGVLGHECSNQCKMTKLG</sequence>
<dbReference type="InterPro" id="IPR011009">
    <property type="entry name" value="Kinase-like_dom_sf"/>
</dbReference>
<dbReference type="InterPro" id="IPR001245">
    <property type="entry name" value="Ser-Thr/Tyr_kinase_cat_dom"/>
</dbReference>
<dbReference type="PROSITE" id="PS50088">
    <property type="entry name" value="ANK_REPEAT"/>
    <property type="match status" value="1"/>
</dbReference>
<evidence type="ECO:0000313" key="9">
    <source>
        <dbReference type="Proteomes" id="UP000594263"/>
    </source>
</evidence>
<evidence type="ECO:0000256" key="1">
    <source>
        <dbReference type="ARBA" id="ARBA00005843"/>
    </source>
</evidence>
<dbReference type="SMART" id="SM00248">
    <property type="entry name" value="ANK"/>
    <property type="match status" value="1"/>
</dbReference>
<keyword evidence="3" id="KW-0547">Nucleotide-binding</keyword>
<dbReference type="Gramene" id="Kaladp0045s0352.1.v1.1">
    <property type="protein sequence ID" value="Kaladp0045s0352.1.v1.1"/>
    <property type="gene ID" value="Kaladp0045s0352.v1.1"/>
</dbReference>
<organism evidence="8 9">
    <name type="scientific">Kalanchoe fedtschenkoi</name>
    <name type="common">Lavender scallops</name>
    <name type="synonym">South American air plant</name>
    <dbReference type="NCBI Taxonomy" id="63787"/>
    <lineage>
        <taxon>Eukaryota</taxon>
        <taxon>Viridiplantae</taxon>
        <taxon>Streptophyta</taxon>
        <taxon>Embryophyta</taxon>
        <taxon>Tracheophyta</taxon>
        <taxon>Spermatophyta</taxon>
        <taxon>Magnoliopsida</taxon>
        <taxon>eudicotyledons</taxon>
        <taxon>Gunneridae</taxon>
        <taxon>Pentapetalae</taxon>
        <taxon>Saxifragales</taxon>
        <taxon>Crassulaceae</taxon>
        <taxon>Kalanchoe</taxon>
    </lineage>
</organism>
<dbReference type="PANTHER" id="PTHR44329">
    <property type="entry name" value="SERINE/THREONINE-PROTEIN KINASE TNNI3K-RELATED"/>
    <property type="match status" value="1"/>
</dbReference>
<proteinExistence type="inferred from homology"/>
<name>A0A7N0TV25_KALFE</name>
<dbReference type="PROSITE" id="PS50297">
    <property type="entry name" value="ANK_REP_REGION"/>
    <property type="match status" value="1"/>
</dbReference>
<feature type="repeat" description="ANK" evidence="6">
    <location>
        <begin position="48"/>
        <end position="80"/>
    </location>
</feature>
<dbReference type="FunFam" id="3.30.200.20:FF:000180">
    <property type="entry name" value="serine/threonine-protein kinase STY46-like"/>
    <property type="match status" value="1"/>
</dbReference>
<accession>A0A7N0TV25</accession>
<dbReference type="SUPFAM" id="SSF48403">
    <property type="entry name" value="Ankyrin repeat"/>
    <property type="match status" value="1"/>
</dbReference>
<dbReference type="PROSITE" id="PS50011">
    <property type="entry name" value="PROTEIN_KINASE_DOM"/>
    <property type="match status" value="1"/>
</dbReference>
<evidence type="ECO:0000256" key="6">
    <source>
        <dbReference type="PROSITE-ProRule" id="PRU00023"/>
    </source>
</evidence>
<dbReference type="Proteomes" id="UP000594263">
    <property type="component" value="Unplaced"/>
</dbReference>
<dbReference type="GO" id="GO:0005524">
    <property type="term" value="F:ATP binding"/>
    <property type="evidence" value="ECO:0007669"/>
    <property type="project" value="UniProtKB-KW"/>
</dbReference>
<dbReference type="Pfam" id="PF07714">
    <property type="entry name" value="PK_Tyr_Ser-Thr"/>
    <property type="match status" value="1"/>
</dbReference>
<keyword evidence="5" id="KW-0067">ATP-binding</keyword>
<keyword evidence="4" id="KW-0418">Kinase</keyword>
<dbReference type="SUPFAM" id="SSF56112">
    <property type="entry name" value="Protein kinase-like (PK-like)"/>
    <property type="match status" value="1"/>
</dbReference>
<protein>
    <recommendedName>
        <fullName evidence="7">Protein kinase domain-containing protein</fullName>
    </recommendedName>
</protein>
<dbReference type="PIRSF" id="PIRSF000654">
    <property type="entry name" value="Integrin-linked_kinase"/>
    <property type="match status" value="1"/>
</dbReference>
<dbReference type="PANTHER" id="PTHR44329:SF71">
    <property type="entry name" value="SERINE_THREONINE-PROTEIN KINASE CTR1-LIKE"/>
    <property type="match status" value="1"/>
</dbReference>
<keyword evidence="2" id="KW-0808">Transferase</keyword>
<evidence type="ECO:0000256" key="2">
    <source>
        <dbReference type="ARBA" id="ARBA00022679"/>
    </source>
</evidence>
<dbReference type="InterPro" id="IPR051681">
    <property type="entry name" value="Ser/Thr_Kinases-Pseudokinases"/>
</dbReference>
<dbReference type="InterPro" id="IPR000719">
    <property type="entry name" value="Prot_kinase_dom"/>
</dbReference>
<keyword evidence="9" id="KW-1185">Reference proteome</keyword>
<evidence type="ECO:0000313" key="8">
    <source>
        <dbReference type="EnsemblPlants" id="Kaladp0045s0352.1.v1.1"/>
    </source>
</evidence>
<comment type="similarity">
    <text evidence="1">Belongs to the protein kinase superfamily. TKL Ser/Thr protein kinase family.</text>
</comment>
<keyword evidence="6" id="KW-0040">ANK repeat</keyword>
<dbReference type="InterPro" id="IPR002110">
    <property type="entry name" value="Ankyrin_rpt"/>
</dbReference>
<feature type="domain" description="Protein kinase" evidence="7">
    <location>
        <begin position="135"/>
        <end position="387"/>
    </location>
</feature>
<dbReference type="AlphaFoldDB" id="A0A7N0TV25"/>
<evidence type="ECO:0000256" key="5">
    <source>
        <dbReference type="ARBA" id="ARBA00022840"/>
    </source>
</evidence>
<reference evidence="8" key="1">
    <citation type="submission" date="2021-01" db="UniProtKB">
        <authorList>
            <consortium name="EnsemblPlants"/>
        </authorList>
    </citation>
    <scope>IDENTIFICATION</scope>
</reference>
<evidence type="ECO:0000256" key="4">
    <source>
        <dbReference type="ARBA" id="ARBA00022777"/>
    </source>
</evidence>
<evidence type="ECO:0000256" key="3">
    <source>
        <dbReference type="ARBA" id="ARBA00022741"/>
    </source>
</evidence>
<dbReference type="OMA" id="ASEGHTP"/>
<dbReference type="InterPro" id="IPR036770">
    <property type="entry name" value="Ankyrin_rpt-contain_sf"/>
</dbReference>
<evidence type="ECO:0000259" key="7">
    <source>
        <dbReference type="PROSITE" id="PS50011"/>
    </source>
</evidence>